<sequence>MPGMKDDYEYDAEGDVKMAIPQPIFEVTRAPSLKVWSQSAITTFLRERKQCEGKVIEQCRVTGEVQAAVTRSIRSTLEPRVLEHVAHYLLKQDAASVSDDMLVAEMKRKVGTMLIEDNGLASMLGRGVAIDEQSRQRMKLRCEG</sequence>
<organism evidence="1 2">
    <name type="scientific">Phytophthora fragariae</name>
    <dbReference type="NCBI Taxonomy" id="53985"/>
    <lineage>
        <taxon>Eukaryota</taxon>
        <taxon>Sar</taxon>
        <taxon>Stramenopiles</taxon>
        <taxon>Oomycota</taxon>
        <taxon>Peronosporomycetes</taxon>
        <taxon>Peronosporales</taxon>
        <taxon>Peronosporaceae</taxon>
        <taxon>Phytophthora</taxon>
    </lineage>
</organism>
<gene>
    <name evidence="1" type="ORF">PF010_g1785</name>
</gene>
<evidence type="ECO:0000313" key="2">
    <source>
        <dbReference type="Proteomes" id="UP000488956"/>
    </source>
</evidence>
<dbReference type="AlphaFoldDB" id="A0A6G0LZ23"/>
<dbReference type="Proteomes" id="UP000488956">
    <property type="component" value="Unassembled WGS sequence"/>
</dbReference>
<name>A0A6G0LZ23_9STRA</name>
<protein>
    <submittedName>
        <fullName evidence="1">Uncharacterized protein</fullName>
    </submittedName>
</protein>
<comment type="caution">
    <text evidence="1">The sequence shown here is derived from an EMBL/GenBank/DDBJ whole genome shotgun (WGS) entry which is preliminary data.</text>
</comment>
<accession>A0A6G0LZ23</accession>
<reference evidence="1 2" key="1">
    <citation type="submission" date="2018-09" db="EMBL/GenBank/DDBJ databases">
        <title>Genomic investigation of the strawberry pathogen Phytophthora fragariae indicates pathogenicity is determined by transcriptional variation in three key races.</title>
        <authorList>
            <person name="Adams T.M."/>
            <person name="Armitage A.D."/>
            <person name="Sobczyk M.K."/>
            <person name="Bates H.J."/>
            <person name="Dunwell J.M."/>
            <person name="Nellist C.F."/>
            <person name="Harrison R.J."/>
        </authorList>
    </citation>
    <scope>NUCLEOTIDE SEQUENCE [LARGE SCALE GENOMIC DNA]</scope>
    <source>
        <strain evidence="1 2">ONT-3</strain>
    </source>
</reference>
<evidence type="ECO:0000313" key="1">
    <source>
        <dbReference type="EMBL" id="KAE9136218.1"/>
    </source>
</evidence>
<proteinExistence type="predicted"/>
<dbReference type="EMBL" id="QXFX01000046">
    <property type="protein sequence ID" value="KAE9136218.1"/>
    <property type="molecule type" value="Genomic_DNA"/>
</dbReference>